<dbReference type="PANTHER" id="PTHR13504">
    <property type="entry name" value="FIDO DOMAIN-CONTAINING PROTEIN DDB_G0283145"/>
    <property type="match status" value="1"/>
</dbReference>
<protein>
    <recommendedName>
        <fullName evidence="1">Fido domain-containing protein</fullName>
    </recommendedName>
</protein>
<accession>X0YCD3</accession>
<proteinExistence type="predicted"/>
<organism evidence="2">
    <name type="scientific">marine sediment metagenome</name>
    <dbReference type="NCBI Taxonomy" id="412755"/>
    <lineage>
        <taxon>unclassified sequences</taxon>
        <taxon>metagenomes</taxon>
        <taxon>ecological metagenomes</taxon>
    </lineage>
</organism>
<dbReference type="Gene3D" id="1.10.3290.10">
    <property type="entry name" value="Fido-like domain"/>
    <property type="match status" value="1"/>
</dbReference>
<dbReference type="EMBL" id="BARS01044278">
    <property type="protein sequence ID" value="GAG34476.1"/>
    <property type="molecule type" value="Genomic_DNA"/>
</dbReference>
<dbReference type="AlphaFoldDB" id="X0YCD3"/>
<dbReference type="InterPro" id="IPR036597">
    <property type="entry name" value="Fido-like_dom_sf"/>
</dbReference>
<dbReference type="InterPro" id="IPR003812">
    <property type="entry name" value="Fido"/>
</dbReference>
<dbReference type="InterPro" id="IPR040198">
    <property type="entry name" value="Fido_containing"/>
</dbReference>
<feature type="domain" description="Fido" evidence="1">
    <location>
        <begin position="102"/>
        <end position="241"/>
    </location>
</feature>
<dbReference type="SUPFAM" id="SSF140931">
    <property type="entry name" value="Fic-like"/>
    <property type="match status" value="1"/>
</dbReference>
<dbReference type="PANTHER" id="PTHR13504:SF38">
    <property type="entry name" value="FIDO DOMAIN-CONTAINING PROTEIN"/>
    <property type="match status" value="1"/>
</dbReference>
<evidence type="ECO:0000313" key="2">
    <source>
        <dbReference type="EMBL" id="GAG34476.1"/>
    </source>
</evidence>
<sequence length="250" mass="28850">HRKTVIERFPAAPGLTKEPNEYLDIVERLFEYDAYNSLSIEGYRVTPELIHRVRNNDWNPSLYEQDHQQLNALAARGYYEAFQTVKSTLTRILNGESPGQCVTDDLSKWYQQLFAPSARANILSPIDLVGYRNDRVYIRNSRHAPPPKEALLDCMEMFFTCLQEEESPSVRAVLGHYIFVFIHPFMDGNGRIARFILNTMLASGGYPWTVVQVSRRKQYINSLEATHVDDNIESFTDFIIDEMSLGQKHP</sequence>
<name>X0YCD3_9ZZZZ</name>
<dbReference type="Pfam" id="PF02661">
    <property type="entry name" value="Fic"/>
    <property type="match status" value="1"/>
</dbReference>
<reference evidence="2" key="1">
    <citation type="journal article" date="2014" name="Front. Microbiol.">
        <title>High frequency of phylogenetically diverse reductive dehalogenase-homologous genes in deep subseafloor sedimentary metagenomes.</title>
        <authorList>
            <person name="Kawai M."/>
            <person name="Futagami T."/>
            <person name="Toyoda A."/>
            <person name="Takaki Y."/>
            <person name="Nishi S."/>
            <person name="Hori S."/>
            <person name="Arai W."/>
            <person name="Tsubouchi T."/>
            <person name="Morono Y."/>
            <person name="Uchiyama I."/>
            <person name="Ito T."/>
            <person name="Fujiyama A."/>
            <person name="Inagaki F."/>
            <person name="Takami H."/>
        </authorList>
    </citation>
    <scope>NUCLEOTIDE SEQUENCE</scope>
    <source>
        <strain evidence="2">Expedition CK06-06</strain>
    </source>
</reference>
<dbReference type="PROSITE" id="PS51459">
    <property type="entry name" value="FIDO"/>
    <property type="match status" value="1"/>
</dbReference>
<feature type="non-terminal residue" evidence="2">
    <location>
        <position position="1"/>
    </location>
</feature>
<evidence type="ECO:0000259" key="1">
    <source>
        <dbReference type="PROSITE" id="PS51459"/>
    </source>
</evidence>
<feature type="non-terminal residue" evidence="2">
    <location>
        <position position="250"/>
    </location>
</feature>
<gene>
    <name evidence="2" type="ORF">S01H1_66924</name>
</gene>
<comment type="caution">
    <text evidence="2">The sequence shown here is derived from an EMBL/GenBank/DDBJ whole genome shotgun (WGS) entry which is preliminary data.</text>
</comment>